<gene>
    <name evidence="1" type="ORF">METZ01_LOCUS233929</name>
</gene>
<dbReference type="AlphaFoldDB" id="A0A382H1Q7"/>
<feature type="non-terminal residue" evidence="1">
    <location>
        <position position="101"/>
    </location>
</feature>
<name>A0A382H1Q7_9ZZZZ</name>
<accession>A0A382H1Q7</accession>
<proteinExistence type="predicted"/>
<protein>
    <submittedName>
        <fullName evidence="1">Uncharacterized protein</fullName>
    </submittedName>
</protein>
<sequence length="101" mass="11389">VVAAIMATLTATASPKLAAISRDGKLKKSLDEIEKIIKMGQNFYQETSDTEGRGRFPGQEKYTMPVPMGGYEMNHELFIEYQSIHAETIIIMKEEIYESVE</sequence>
<evidence type="ECO:0000313" key="1">
    <source>
        <dbReference type="EMBL" id="SVB81075.1"/>
    </source>
</evidence>
<dbReference type="EMBL" id="UINC01058610">
    <property type="protein sequence ID" value="SVB81075.1"/>
    <property type="molecule type" value="Genomic_DNA"/>
</dbReference>
<feature type="non-terminal residue" evidence="1">
    <location>
        <position position="1"/>
    </location>
</feature>
<organism evidence="1">
    <name type="scientific">marine metagenome</name>
    <dbReference type="NCBI Taxonomy" id="408172"/>
    <lineage>
        <taxon>unclassified sequences</taxon>
        <taxon>metagenomes</taxon>
        <taxon>ecological metagenomes</taxon>
    </lineage>
</organism>
<reference evidence="1" key="1">
    <citation type="submission" date="2018-05" db="EMBL/GenBank/DDBJ databases">
        <authorList>
            <person name="Lanie J.A."/>
            <person name="Ng W.-L."/>
            <person name="Kazmierczak K.M."/>
            <person name="Andrzejewski T.M."/>
            <person name="Davidsen T.M."/>
            <person name="Wayne K.J."/>
            <person name="Tettelin H."/>
            <person name="Glass J.I."/>
            <person name="Rusch D."/>
            <person name="Podicherti R."/>
            <person name="Tsui H.-C.T."/>
            <person name="Winkler M.E."/>
        </authorList>
    </citation>
    <scope>NUCLEOTIDE SEQUENCE</scope>
</reference>